<gene>
    <name evidence="3" type="ORF">ABZ507_25075</name>
</gene>
<keyword evidence="4" id="KW-1185">Reference proteome</keyword>
<dbReference type="RefSeq" id="WP_357809738.1">
    <property type="nucleotide sequence ID" value="NZ_JBEYBM010000028.1"/>
</dbReference>
<feature type="region of interest" description="Disordered" evidence="1">
    <location>
        <begin position="194"/>
        <end position="236"/>
    </location>
</feature>
<dbReference type="EMBL" id="JBEYBR010000075">
    <property type="protein sequence ID" value="MEU2125086.1"/>
    <property type="molecule type" value="Genomic_DNA"/>
</dbReference>
<accession>A0ABV2XGQ9</accession>
<evidence type="ECO:0000256" key="1">
    <source>
        <dbReference type="SAM" id="MobiDB-lite"/>
    </source>
</evidence>
<evidence type="ECO:0000313" key="3">
    <source>
        <dbReference type="EMBL" id="MEU2125086.1"/>
    </source>
</evidence>
<dbReference type="Proteomes" id="UP001550535">
    <property type="component" value="Unassembled WGS sequence"/>
</dbReference>
<dbReference type="InterPro" id="IPR041219">
    <property type="entry name" value="Phage_lysozyme2"/>
</dbReference>
<reference evidence="3 4" key="1">
    <citation type="submission" date="2024-06" db="EMBL/GenBank/DDBJ databases">
        <title>The Natural Products Discovery Center: Release of the First 8490 Sequenced Strains for Exploring Actinobacteria Biosynthetic Diversity.</title>
        <authorList>
            <person name="Kalkreuter E."/>
            <person name="Kautsar S.A."/>
            <person name="Yang D."/>
            <person name="Bader C.D."/>
            <person name="Teijaro C.N."/>
            <person name="Fluegel L."/>
            <person name="Davis C.M."/>
            <person name="Simpson J.R."/>
            <person name="Lauterbach L."/>
            <person name="Steele A.D."/>
            <person name="Gui C."/>
            <person name="Meng S."/>
            <person name="Li G."/>
            <person name="Viehrig K."/>
            <person name="Ye F."/>
            <person name="Su P."/>
            <person name="Kiefer A.F."/>
            <person name="Nichols A."/>
            <person name="Cepeda A.J."/>
            <person name="Yan W."/>
            <person name="Fan B."/>
            <person name="Jiang Y."/>
            <person name="Adhikari A."/>
            <person name="Zheng C.-J."/>
            <person name="Schuster L."/>
            <person name="Cowan T.M."/>
            <person name="Smanski M.J."/>
            <person name="Chevrette M.G."/>
            <person name="De Carvalho L.P.S."/>
            <person name="Shen B."/>
        </authorList>
    </citation>
    <scope>NUCLEOTIDE SEQUENCE [LARGE SCALE GENOMIC DNA]</scope>
    <source>
        <strain evidence="3 4">NPDC019434</strain>
    </source>
</reference>
<protein>
    <submittedName>
        <fullName evidence="3">Phage tail tip lysozyme</fullName>
    </submittedName>
</protein>
<feature type="domain" description="Phage tail lysozyme" evidence="2">
    <location>
        <begin position="243"/>
        <end position="374"/>
    </location>
</feature>
<name>A0ABV2XGQ9_9NOCA</name>
<comment type="caution">
    <text evidence="3">The sequence shown here is derived from an EMBL/GenBank/DDBJ whole genome shotgun (WGS) entry which is preliminary data.</text>
</comment>
<feature type="compositionally biased region" description="Polar residues" evidence="1">
    <location>
        <begin position="212"/>
        <end position="231"/>
    </location>
</feature>
<sequence length="387" mass="41328">MSPTDTKRLGDLHELPACAPAGLKALFTAAEGIIQTQVELLGSGTPSQAPDLRQLLRKEGIAKPEDQSMMIDQYSDHKDEVKKATSGIHRKDDGIVVKTAGIGQVLTKAYNAIDTSVGQLNDKIDASHNAVRTVTDSEGDPVRDEKGNVKKELPKHIVDGLFTGVWDTLNTSYTQVSGVSDRAAAEALEIHGDKPAFTATSGGNGGGEQPVSYPSSGNTGTTPWSADSGSMGTAMIPSGDAPTAMAMMKYLIDEHGFTPAQAAGIVANAKFESGFNVGATGDNGTARGLFQWRFGRQAGLREFARQPGEDIGDWKTHIDYMVKELRGGSSYQQAETLIDSNKNDPRAVAEAFDRYYEISSGSTINDRRKYAAGLLDEWNNAKSNVAV</sequence>
<dbReference type="Pfam" id="PF18013">
    <property type="entry name" value="Phage_lysozyme2"/>
    <property type="match status" value="1"/>
</dbReference>
<proteinExistence type="predicted"/>
<dbReference type="Gene3D" id="1.10.530.10">
    <property type="match status" value="1"/>
</dbReference>
<evidence type="ECO:0000313" key="4">
    <source>
        <dbReference type="Proteomes" id="UP001550535"/>
    </source>
</evidence>
<organism evidence="3 4">
    <name type="scientific">Nocardia niwae</name>
    <dbReference type="NCBI Taxonomy" id="626084"/>
    <lineage>
        <taxon>Bacteria</taxon>
        <taxon>Bacillati</taxon>
        <taxon>Actinomycetota</taxon>
        <taxon>Actinomycetes</taxon>
        <taxon>Mycobacteriales</taxon>
        <taxon>Nocardiaceae</taxon>
        <taxon>Nocardia</taxon>
    </lineage>
</organism>
<evidence type="ECO:0000259" key="2">
    <source>
        <dbReference type="Pfam" id="PF18013"/>
    </source>
</evidence>